<dbReference type="PANTHER" id="PTHR15710:SF74">
    <property type="entry name" value="RING-TYPE E3 UBIQUITIN TRANSFERASE-RELATED"/>
    <property type="match status" value="1"/>
</dbReference>
<keyword evidence="5" id="KW-0862">Zinc</keyword>
<evidence type="ECO:0000259" key="7">
    <source>
        <dbReference type="PROSITE" id="PS50089"/>
    </source>
</evidence>
<dbReference type="PROSITE" id="PS50089">
    <property type="entry name" value="ZF_RING_2"/>
    <property type="match status" value="1"/>
</dbReference>
<keyword evidence="4 6" id="KW-0863">Zinc-finger</keyword>
<evidence type="ECO:0000256" key="2">
    <source>
        <dbReference type="ARBA" id="ARBA00012483"/>
    </source>
</evidence>
<evidence type="ECO:0000313" key="9">
    <source>
        <dbReference type="Proteomes" id="UP000327013"/>
    </source>
</evidence>
<feature type="domain" description="RING-type" evidence="7">
    <location>
        <begin position="58"/>
        <end position="99"/>
    </location>
</feature>
<dbReference type="GO" id="GO:0008270">
    <property type="term" value="F:zinc ion binding"/>
    <property type="evidence" value="ECO:0007669"/>
    <property type="project" value="UniProtKB-KW"/>
</dbReference>
<organism evidence="8 9">
    <name type="scientific">Carpinus fangiana</name>
    <dbReference type="NCBI Taxonomy" id="176857"/>
    <lineage>
        <taxon>Eukaryota</taxon>
        <taxon>Viridiplantae</taxon>
        <taxon>Streptophyta</taxon>
        <taxon>Embryophyta</taxon>
        <taxon>Tracheophyta</taxon>
        <taxon>Spermatophyta</taxon>
        <taxon>Magnoliopsida</taxon>
        <taxon>eudicotyledons</taxon>
        <taxon>Gunneridae</taxon>
        <taxon>Pentapetalae</taxon>
        <taxon>rosids</taxon>
        <taxon>fabids</taxon>
        <taxon>Fagales</taxon>
        <taxon>Betulaceae</taxon>
        <taxon>Carpinus</taxon>
    </lineage>
</organism>
<dbReference type="InterPro" id="IPR001841">
    <property type="entry name" value="Znf_RING"/>
</dbReference>
<dbReference type="Gene3D" id="3.30.40.10">
    <property type="entry name" value="Zinc/RING finger domain, C3HC4 (zinc finger)"/>
    <property type="match status" value="1"/>
</dbReference>
<evidence type="ECO:0000256" key="1">
    <source>
        <dbReference type="ARBA" id="ARBA00000900"/>
    </source>
</evidence>
<dbReference type="OrthoDB" id="21204at2759"/>
<gene>
    <name evidence="8" type="ORF">FH972_003188</name>
</gene>
<dbReference type="SMART" id="SM00184">
    <property type="entry name" value="RING"/>
    <property type="match status" value="1"/>
</dbReference>
<name>A0A5N6QJ45_9ROSI</name>
<dbReference type="PANTHER" id="PTHR15710">
    <property type="entry name" value="E3 UBIQUITIN-PROTEIN LIGASE PRAJA"/>
    <property type="match status" value="1"/>
</dbReference>
<sequence length="105" mass="11113">MAAISSESNTNSSNYPIDMLFDLDQALTLPEDISGRPIAAPKSVVMNMPTVAATDHVCSVCVESFRSGEGGKQVPCGHVYHAACIASWLSHNNSCPLCRSKISGD</sequence>
<evidence type="ECO:0000256" key="4">
    <source>
        <dbReference type="ARBA" id="ARBA00022771"/>
    </source>
</evidence>
<evidence type="ECO:0000256" key="3">
    <source>
        <dbReference type="ARBA" id="ARBA00022723"/>
    </source>
</evidence>
<evidence type="ECO:0000256" key="6">
    <source>
        <dbReference type="PROSITE-ProRule" id="PRU00175"/>
    </source>
</evidence>
<dbReference type="InterPro" id="IPR013083">
    <property type="entry name" value="Znf_RING/FYVE/PHD"/>
</dbReference>
<dbReference type="AlphaFoldDB" id="A0A5N6QJ45"/>
<dbReference type="EC" id="2.3.2.27" evidence="2"/>
<accession>A0A5N6QJ45</accession>
<proteinExistence type="predicted"/>
<dbReference type="SUPFAM" id="SSF57850">
    <property type="entry name" value="RING/U-box"/>
    <property type="match status" value="1"/>
</dbReference>
<dbReference type="GO" id="GO:0061630">
    <property type="term" value="F:ubiquitin protein ligase activity"/>
    <property type="evidence" value="ECO:0007669"/>
    <property type="project" value="UniProtKB-EC"/>
</dbReference>
<keyword evidence="3" id="KW-0479">Metal-binding</keyword>
<keyword evidence="9" id="KW-1185">Reference proteome</keyword>
<dbReference type="EMBL" id="CM017321">
    <property type="protein sequence ID" value="KAE7998669.1"/>
    <property type="molecule type" value="Genomic_DNA"/>
</dbReference>
<evidence type="ECO:0000313" key="8">
    <source>
        <dbReference type="EMBL" id="KAE7998669.1"/>
    </source>
</evidence>
<dbReference type="Proteomes" id="UP000327013">
    <property type="component" value="Chromosome 1"/>
</dbReference>
<reference evidence="8 9" key="1">
    <citation type="submission" date="2019-06" db="EMBL/GenBank/DDBJ databases">
        <title>A chromosomal-level reference genome of Carpinus fangiana (Coryloideae, Betulaceae).</title>
        <authorList>
            <person name="Yang X."/>
            <person name="Wang Z."/>
            <person name="Zhang L."/>
            <person name="Hao G."/>
            <person name="Liu J."/>
            <person name="Yang Y."/>
        </authorList>
    </citation>
    <scope>NUCLEOTIDE SEQUENCE [LARGE SCALE GENOMIC DNA]</scope>
    <source>
        <strain evidence="8">Cfa_2016G</strain>
        <tissue evidence="8">Leaf</tissue>
    </source>
</reference>
<comment type="catalytic activity">
    <reaction evidence="1">
        <text>S-ubiquitinyl-[E2 ubiquitin-conjugating enzyme]-L-cysteine + [acceptor protein]-L-lysine = [E2 ubiquitin-conjugating enzyme]-L-cysteine + N(6)-ubiquitinyl-[acceptor protein]-L-lysine.</text>
        <dbReference type="EC" id="2.3.2.27"/>
    </reaction>
</comment>
<protein>
    <recommendedName>
        <fullName evidence="2">RING-type E3 ubiquitin transferase</fullName>
        <ecNumber evidence="2">2.3.2.27</ecNumber>
    </recommendedName>
</protein>
<dbReference type="Pfam" id="PF13639">
    <property type="entry name" value="zf-RING_2"/>
    <property type="match status" value="1"/>
</dbReference>
<evidence type="ECO:0000256" key="5">
    <source>
        <dbReference type="ARBA" id="ARBA00022833"/>
    </source>
</evidence>